<dbReference type="OrthoDB" id="5287431at2"/>
<keyword evidence="5" id="KW-0500">Molybdenum</keyword>
<keyword evidence="8" id="KW-0408">Iron</keyword>
<dbReference type="SUPFAM" id="SSF53706">
    <property type="entry name" value="Formate dehydrogenase/DMSO reductase, domains 1-3"/>
    <property type="match status" value="1"/>
</dbReference>
<keyword evidence="7" id="KW-0560">Oxidoreductase</keyword>
<evidence type="ECO:0000313" key="13">
    <source>
        <dbReference type="Proteomes" id="UP000230971"/>
    </source>
</evidence>
<proteinExistence type="inferred from homology"/>
<comment type="similarity">
    <text evidence="3">Belongs to the prokaryotic molybdopterin-containing oxidoreductase family.</text>
</comment>
<dbReference type="CDD" id="cd02787">
    <property type="entry name" value="MopB_CT_ydeP"/>
    <property type="match status" value="1"/>
</dbReference>
<dbReference type="AlphaFoldDB" id="A0A2G5PLC2"/>
<dbReference type="InterPro" id="IPR037951">
    <property type="entry name" value="MopB_CT_YdeP"/>
</dbReference>
<evidence type="ECO:0000256" key="5">
    <source>
        <dbReference type="ARBA" id="ARBA00022505"/>
    </source>
</evidence>
<dbReference type="SUPFAM" id="SSF50692">
    <property type="entry name" value="ADC-like"/>
    <property type="match status" value="1"/>
</dbReference>
<dbReference type="Gene3D" id="3.40.228.10">
    <property type="entry name" value="Dimethylsulfoxide Reductase, domain 2"/>
    <property type="match status" value="1"/>
</dbReference>
<evidence type="ECO:0000256" key="2">
    <source>
        <dbReference type="ARBA" id="ARBA00001966"/>
    </source>
</evidence>
<dbReference type="InterPro" id="IPR050123">
    <property type="entry name" value="Prok_molybdopt-oxidoreductase"/>
</dbReference>
<evidence type="ECO:0000256" key="10">
    <source>
        <dbReference type="SAM" id="MobiDB-lite"/>
    </source>
</evidence>
<comment type="caution">
    <text evidence="12">The sequence shown here is derived from an EMBL/GenBank/DDBJ whole genome shotgun (WGS) entry which is preliminary data.</text>
</comment>
<keyword evidence="9" id="KW-0411">Iron-sulfur</keyword>
<dbReference type="InterPro" id="IPR010046">
    <property type="entry name" value="Mopterin_OxRdtse_a_bac"/>
</dbReference>
<comment type="cofactor">
    <cofactor evidence="2">
        <name>[4Fe-4S] cluster</name>
        <dbReference type="ChEBI" id="CHEBI:49883"/>
    </cofactor>
</comment>
<evidence type="ECO:0000256" key="9">
    <source>
        <dbReference type="ARBA" id="ARBA00023014"/>
    </source>
</evidence>
<feature type="domain" description="Molybdopterin oxidoreductase" evidence="11">
    <location>
        <begin position="147"/>
        <end position="523"/>
    </location>
</feature>
<accession>A0A2G5PLC2</accession>
<evidence type="ECO:0000256" key="1">
    <source>
        <dbReference type="ARBA" id="ARBA00001942"/>
    </source>
</evidence>
<name>A0A2G5PLC2_MYCCE</name>
<dbReference type="GO" id="GO:0008863">
    <property type="term" value="F:formate dehydrogenase (NAD+) activity"/>
    <property type="evidence" value="ECO:0007669"/>
    <property type="project" value="InterPro"/>
</dbReference>
<organism evidence="12 13">
    <name type="scientific">Mycobacterium celatum</name>
    <dbReference type="NCBI Taxonomy" id="28045"/>
    <lineage>
        <taxon>Bacteria</taxon>
        <taxon>Bacillati</taxon>
        <taxon>Actinomycetota</taxon>
        <taxon>Actinomycetes</taxon>
        <taxon>Mycobacteriales</taxon>
        <taxon>Mycobacteriaceae</taxon>
        <taxon>Mycobacterium</taxon>
    </lineage>
</organism>
<dbReference type="NCBIfam" id="TIGR01701">
    <property type="entry name" value="Fdhalpha-like"/>
    <property type="match status" value="1"/>
</dbReference>
<evidence type="ECO:0000256" key="3">
    <source>
        <dbReference type="ARBA" id="ARBA00010312"/>
    </source>
</evidence>
<evidence type="ECO:0000313" key="12">
    <source>
        <dbReference type="EMBL" id="PIB79109.1"/>
    </source>
</evidence>
<dbReference type="PIRSF" id="PIRSF000144">
    <property type="entry name" value="CbbBc"/>
    <property type="match status" value="1"/>
</dbReference>
<dbReference type="RefSeq" id="WP_084706979.1">
    <property type="nucleotide sequence ID" value="NZ_BBUN01000079.1"/>
</dbReference>
<dbReference type="Pfam" id="PF00384">
    <property type="entry name" value="Molybdopterin"/>
    <property type="match status" value="1"/>
</dbReference>
<evidence type="ECO:0000259" key="11">
    <source>
        <dbReference type="Pfam" id="PF00384"/>
    </source>
</evidence>
<gene>
    <name evidence="12" type="ORF">CQY23_10525</name>
</gene>
<protein>
    <submittedName>
        <fullName evidence="12">Formate dehydrogenase</fullName>
    </submittedName>
</protein>
<evidence type="ECO:0000256" key="7">
    <source>
        <dbReference type="ARBA" id="ARBA00023002"/>
    </source>
</evidence>
<dbReference type="CDD" id="cd02767">
    <property type="entry name" value="MopB_ydeP"/>
    <property type="match status" value="1"/>
</dbReference>
<dbReference type="PANTHER" id="PTHR43105:SF4">
    <property type="entry name" value="PROTEIN YDEP"/>
    <property type="match status" value="1"/>
</dbReference>
<dbReference type="GO" id="GO:0016020">
    <property type="term" value="C:membrane"/>
    <property type="evidence" value="ECO:0007669"/>
    <property type="project" value="TreeGrafter"/>
</dbReference>
<dbReference type="Gene3D" id="3.40.50.740">
    <property type="match status" value="1"/>
</dbReference>
<evidence type="ECO:0000256" key="6">
    <source>
        <dbReference type="ARBA" id="ARBA00022723"/>
    </source>
</evidence>
<evidence type="ECO:0000256" key="4">
    <source>
        <dbReference type="ARBA" id="ARBA00022485"/>
    </source>
</evidence>
<dbReference type="GO" id="GO:0051539">
    <property type="term" value="F:4 iron, 4 sulfur cluster binding"/>
    <property type="evidence" value="ECO:0007669"/>
    <property type="project" value="UniProtKB-KW"/>
</dbReference>
<feature type="region of interest" description="Disordered" evidence="10">
    <location>
        <begin position="1"/>
        <end position="49"/>
    </location>
</feature>
<dbReference type="GO" id="GO:0030151">
    <property type="term" value="F:molybdenum ion binding"/>
    <property type="evidence" value="ECO:0007669"/>
    <property type="project" value="InterPro"/>
</dbReference>
<dbReference type="InterPro" id="IPR041953">
    <property type="entry name" value="YdeP_MopB"/>
</dbReference>
<reference evidence="12 13" key="1">
    <citation type="journal article" date="2017" name="Infect. Genet. Evol.">
        <title>The new phylogeny of the genus Mycobacterium: The old and the news.</title>
        <authorList>
            <person name="Tortoli E."/>
            <person name="Fedrizzi T."/>
            <person name="Meehan C.J."/>
            <person name="Trovato A."/>
            <person name="Grottola A."/>
            <person name="Giacobazzi E."/>
            <person name="Serpini G.F."/>
            <person name="Tagliazucchi S."/>
            <person name="Fabio A."/>
            <person name="Bettua C."/>
            <person name="Bertorelli R."/>
            <person name="Frascaro F."/>
            <person name="De Sanctis V."/>
            <person name="Pecorari M."/>
            <person name="Jousson O."/>
            <person name="Segata N."/>
            <person name="Cirillo D.M."/>
        </authorList>
    </citation>
    <scope>NUCLEOTIDE SEQUENCE [LARGE SCALE GENOMIC DNA]</scope>
    <source>
        <strain evidence="12 13">NCTC 12882</strain>
    </source>
</reference>
<comment type="cofactor">
    <cofactor evidence="1">
        <name>Mo-bis(molybdopterin guanine dinucleotide)</name>
        <dbReference type="ChEBI" id="CHEBI:60539"/>
    </cofactor>
</comment>
<keyword evidence="4" id="KW-0004">4Fe-4S</keyword>
<dbReference type="EMBL" id="PDKV01000010">
    <property type="protein sequence ID" value="PIB79109.1"/>
    <property type="molecule type" value="Genomic_DNA"/>
</dbReference>
<evidence type="ECO:0000256" key="8">
    <source>
        <dbReference type="ARBA" id="ARBA00023004"/>
    </source>
</evidence>
<sequence length="790" mass="86670">MTTTTPDESASRLPGEGAEVLLGQGTPESAAPGCGPGEGRPKKRDYHHPAAGWGAAMSVSKVLLQRRELLEGPQVIVRMNHENGGFDCPGCAWPDDRKGLRLDICENGIKHSTWEMDPKRVGPDFFAAHSVTELLTWSDFALEDAGRLTQPMVYDPQSDHYVPIEWERAFALIGETLRGLDSPNQASFYTSGRLGNEATFLYQWFVREFGTNNFPDCSNMCQEASGVALLTTLGTGKGTVDLVDWEESDCLIIMGVNAATNAPRMLTALVEAHRRGAAIVHINPLIEAAATRTIVPHEMLDMALFRATDISTMNIQPRTGGDFALIRGVAKALLETAKDDPAAIDELFIERYTRGFAQYKAACEAVSWPEIEHQSGVPVDQIRGLADVYRNARASIIAWCLGVSQHAHGPDAVREIVNLLLLRGNIGREGAGPCPIRGHSNVQGNRTCGVDHHPSEEFLDRIAAACEIDVPREHGLDVVATINAMHRGDVKVFFGMGGNFALAAPDTAYTFEALRQCELTVHVSTKLNRSHLVHGRRALILPCVARTEIDRQASGIQSITVEDSMSMVHLSVGMKEPASPHLLSEPAIVAGIAEATLPNSKTPWRELVADYDLIRNRMAKGLYGFEDFNRRVRQPLGFRIRQPARELVFLTDSGKAEFSAAELPNVVPPEGQLILGTMRSHDQFNTTVYSDDDRYRGVKNLRTLLFMNTIDMAEMGISEFDYIDITSIAKDGTRRSVYGYRAVGYDIPRGCAAGYMPELNVLCPIGNFNAESGQPVMKHVPIEVTRSAAR</sequence>
<keyword evidence="6" id="KW-0479">Metal-binding</keyword>
<dbReference type="InterPro" id="IPR009010">
    <property type="entry name" value="Asp_de-COase-like_dom_sf"/>
</dbReference>
<dbReference type="InterPro" id="IPR006656">
    <property type="entry name" value="Mopterin_OxRdtase"/>
</dbReference>
<dbReference type="Proteomes" id="UP000230971">
    <property type="component" value="Unassembled WGS sequence"/>
</dbReference>
<dbReference type="PANTHER" id="PTHR43105">
    <property type="entry name" value="RESPIRATORY NITRATE REDUCTASE"/>
    <property type="match status" value="1"/>
</dbReference>